<dbReference type="Proteomes" id="UP000095751">
    <property type="component" value="Unassembled WGS sequence"/>
</dbReference>
<evidence type="ECO:0000313" key="4">
    <source>
        <dbReference type="Proteomes" id="UP000095751"/>
    </source>
</evidence>
<dbReference type="AlphaFoldDB" id="A0A1E7F979"/>
<feature type="coiled-coil region" evidence="1">
    <location>
        <begin position="171"/>
        <end position="198"/>
    </location>
</feature>
<proteinExistence type="predicted"/>
<dbReference type="InParanoid" id="A0A1E7F979"/>
<dbReference type="EMBL" id="KV784360">
    <property type="protein sequence ID" value="OEU14696.1"/>
    <property type="molecule type" value="Genomic_DNA"/>
</dbReference>
<feature type="region of interest" description="Disordered" evidence="2">
    <location>
        <begin position="144"/>
        <end position="167"/>
    </location>
</feature>
<protein>
    <submittedName>
        <fullName evidence="3">Uncharacterized protein</fullName>
    </submittedName>
</protein>
<sequence>MNFSSNSSPIPTNNDLTSLPSEWAEHDTQMIIAAGDEEDLLSATSFQAAAKVLNEWLSDESQRCSSLMEVDEQIGNNLLGDDIFGCGVINGDHVQYGCTSPTGPSEELRSFSTMNMIDCAGDNIDDHCFLVPLLVEENSEEEDSMDFDDEGSTTCTIQQQQQQQHPPIIDQKRYQEILKKLEESMKRSQETRKSLTMKTPKTEEYNRTKSITGVISSIESSSRQLNAYLQTMQRSTIIL</sequence>
<evidence type="ECO:0000256" key="1">
    <source>
        <dbReference type="SAM" id="Coils"/>
    </source>
</evidence>
<evidence type="ECO:0000313" key="3">
    <source>
        <dbReference type="EMBL" id="OEU14696.1"/>
    </source>
</evidence>
<keyword evidence="1" id="KW-0175">Coiled coil</keyword>
<dbReference type="OrthoDB" id="46626at2759"/>
<evidence type="ECO:0000256" key="2">
    <source>
        <dbReference type="SAM" id="MobiDB-lite"/>
    </source>
</evidence>
<keyword evidence="4" id="KW-1185">Reference proteome</keyword>
<reference evidence="3 4" key="1">
    <citation type="submission" date="2016-09" db="EMBL/GenBank/DDBJ databases">
        <title>Extensive genetic diversity and differential bi-allelic expression allows diatom success in the polar Southern Ocean.</title>
        <authorList>
            <consortium name="DOE Joint Genome Institute"/>
            <person name="Mock T."/>
            <person name="Otillar R.P."/>
            <person name="Strauss J."/>
            <person name="Dupont C."/>
            <person name="Frickenhaus S."/>
            <person name="Maumus F."/>
            <person name="Mcmullan M."/>
            <person name="Sanges R."/>
            <person name="Schmutz J."/>
            <person name="Toseland A."/>
            <person name="Valas R."/>
            <person name="Veluchamy A."/>
            <person name="Ward B.J."/>
            <person name="Allen A."/>
            <person name="Barry K."/>
            <person name="Falciatore A."/>
            <person name="Ferrante M."/>
            <person name="Fortunato A.E."/>
            <person name="Gloeckner G."/>
            <person name="Gruber A."/>
            <person name="Hipkin R."/>
            <person name="Janech M."/>
            <person name="Kroth P."/>
            <person name="Leese F."/>
            <person name="Lindquist E."/>
            <person name="Lyon B.R."/>
            <person name="Martin J."/>
            <person name="Mayer C."/>
            <person name="Parker M."/>
            <person name="Quesneville H."/>
            <person name="Raymond J."/>
            <person name="Uhlig C."/>
            <person name="Valentin K.U."/>
            <person name="Worden A.Z."/>
            <person name="Armbrust E.V."/>
            <person name="Bowler C."/>
            <person name="Green B."/>
            <person name="Moulton V."/>
            <person name="Van Oosterhout C."/>
            <person name="Grigoriev I."/>
        </authorList>
    </citation>
    <scope>NUCLEOTIDE SEQUENCE [LARGE SCALE GENOMIC DNA]</scope>
    <source>
        <strain evidence="3 4">CCMP1102</strain>
    </source>
</reference>
<dbReference type="KEGG" id="fcy:FRACYDRAFT_241251"/>
<name>A0A1E7F979_9STRA</name>
<gene>
    <name evidence="3" type="ORF">FRACYDRAFT_241251</name>
</gene>
<accession>A0A1E7F979</accession>
<organism evidence="3 4">
    <name type="scientific">Fragilariopsis cylindrus CCMP1102</name>
    <dbReference type="NCBI Taxonomy" id="635003"/>
    <lineage>
        <taxon>Eukaryota</taxon>
        <taxon>Sar</taxon>
        <taxon>Stramenopiles</taxon>
        <taxon>Ochrophyta</taxon>
        <taxon>Bacillariophyta</taxon>
        <taxon>Bacillariophyceae</taxon>
        <taxon>Bacillariophycidae</taxon>
        <taxon>Bacillariales</taxon>
        <taxon>Bacillariaceae</taxon>
        <taxon>Fragilariopsis</taxon>
    </lineage>
</organism>